<feature type="compositionally biased region" description="Polar residues" evidence="1">
    <location>
        <begin position="414"/>
        <end position="424"/>
    </location>
</feature>
<feature type="compositionally biased region" description="Polar residues" evidence="1">
    <location>
        <begin position="335"/>
        <end position="347"/>
    </location>
</feature>
<feature type="compositionally biased region" description="Polar residues" evidence="1">
    <location>
        <begin position="224"/>
        <end position="239"/>
    </location>
</feature>
<accession>A0A9N8JEN1</accession>
<feature type="compositionally biased region" description="Basic and acidic residues" evidence="1">
    <location>
        <begin position="240"/>
        <end position="249"/>
    </location>
</feature>
<feature type="compositionally biased region" description="Low complexity" evidence="1">
    <location>
        <begin position="291"/>
        <end position="308"/>
    </location>
</feature>
<comment type="caution">
    <text evidence="3">The sequence shown here is derived from an EMBL/GenBank/DDBJ whole genome shotgun (WGS) entry which is preliminary data.</text>
</comment>
<feature type="domain" description="RapZ C-terminal" evidence="2">
    <location>
        <begin position="3"/>
        <end position="131"/>
    </location>
</feature>
<protein>
    <recommendedName>
        <fullName evidence="2">RapZ C-terminal domain-containing protein</fullName>
    </recommendedName>
</protein>
<feature type="compositionally biased region" description="Polar residues" evidence="1">
    <location>
        <begin position="163"/>
        <end position="172"/>
    </location>
</feature>
<evidence type="ECO:0000256" key="1">
    <source>
        <dbReference type="SAM" id="MobiDB-lite"/>
    </source>
</evidence>
<evidence type="ECO:0000259" key="2">
    <source>
        <dbReference type="Pfam" id="PF22740"/>
    </source>
</evidence>
<evidence type="ECO:0000313" key="3">
    <source>
        <dbReference type="EMBL" id="CAD0084399.1"/>
    </source>
</evidence>
<dbReference type="InterPro" id="IPR053931">
    <property type="entry name" value="RapZ_C"/>
</dbReference>
<dbReference type="Proteomes" id="UP000716446">
    <property type="component" value="Unassembled WGS sequence"/>
</dbReference>
<proteinExistence type="predicted"/>
<feature type="compositionally biased region" description="Basic and acidic residues" evidence="1">
    <location>
        <begin position="135"/>
        <end position="146"/>
    </location>
</feature>
<keyword evidence="4" id="KW-1185">Reference proteome</keyword>
<dbReference type="EMBL" id="CAIJEN010000003">
    <property type="protein sequence ID" value="CAD0084399.1"/>
    <property type="molecule type" value="Genomic_DNA"/>
</dbReference>
<feature type="region of interest" description="Disordered" evidence="1">
    <location>
        <begin position="320"/>
        <end position="424"/>
    </location>
</feature>
<gene>
    <name evidence="3" type="ORF">AWRI4619_LOCUS2966</name>
</gene>
<organism evidence="3 4">
    <name type="scientific">Aureobasidium vineae</name>
    <dbReference type="NCBI Taxonomy" id="2773715"/>
    <lineage>
        <taxon>Eukaryota</taxon>
        <taxon>Fungi</taxon>
        <taxon>Dikarya</taxon>
        <taxon>Ascomycota</taxon>
        <taxon>Pezizomycotina</taxon>
        <taxon>Dothideomycetes</taxon>
        <taxon>Dothideomycetidae</taxon>
        <taxon>Dothideales</taxon>
        <taxon>Saccotheciaceae</taxon>
        <taxon>Aureobasidium</taxon>
    </lineage>
</organism>
<dbReference type="AlphaFoldDB" id="A0A9N8JEN1"/>
<name>A0A9N8JEN1_9PEZI</name>
<reference evidence="3" key="1">
    <citation type="submission" date="2020-06" db="EMBL/GenBank/DDBJ databases">
        <authorList>
            <person name="Onetto C."/>
        </authorList>
    </citation>
    <scope>NUCLEOTIDE SEQUENCE</scope>
</reference>
<sequence>STNLSITSYALKGPPLGFEPDVHINACRLVNPPSELRKAFDGRCEGLRKDLRADPAFHQLLAEAQPQIFEAAETKRALMFNTQDHSVHPVEVKVAVACVRGRHRSTAVAEELAKLPTWPEHYDVRLYHRDLSNMDSRDHLRPEGSPDPHNPLHVPSEHHKGADTQTQFSLHHSPQEHEASVMGHIPKPQHIPPEKSGHFIKTQTHAAQHTTPAKLETPIIAQQTPQRNSFEKSQGPVDTQTEHPQHTSLEKSIVPSIVQTQTVQHISPEKVDRPAEAQQISQHSEKPEALVTTRPPVVAQPPVVTQPEPVVTQPAPVVTQPQSVQPVAPERPVTSVLSQTQTPQPISSEKHEAPAATQPQTMQPNPADKPDSSVASLTQTPLPVLVEKHEAATEPRSKVPQHNAPEKSVEAQAPSDSQHISSRP</sequence>
<feature type="compositionally biased region" description="Basic and acidic residues" evidence="1">
    <location>
        <begin position="386"/>
        <end position="397"/>
    </location>
</feature>
<feature type="region of interest" description="Disordered" evidence="1">
    <location>
        <begin position="224"/>
        <end position="308"/>
    </location>
</feature>
<feature type="non-terminal residue" evidence="3">
    <location>
        <position position="424"/>
    </location>
</feature>
<dbReference type="Pfam" id="PF22740">
    <property type="entry name" value="PapZ_C"/>
    <property type="match status" value="1"/>
</dbReference>
<evidence type="ECO:0000313" key="4">
    <source>
        <dbReference type="Proteomes" id="UP000716446"/>
    </source>
</evidence>
<feature type="region of interest" description="Disordered" evidence="1">
    <location>
        <begin position="135"/>
        <end position="196"/>
    </location>
</feature>